<accession>A0A2P6Q7R8</accession>
<dbReference type="Gramene" id="PRQ30221">
    <property type="protein sequence ID" value="PRQ30221"/>
    <property type="gene ID" value="RchiOBHm_Chr5g0022251"/>
</dbReference>
<sequence>MNRAYVIYQILRLAEQFQYIQCALRVKPPYICIMKLKIQREMLCILNKIY</sequence>
<keyword evidence="2" id="KW-1185">Reference proteome</keyword>
<gene>
    <name evidence="1" type="ORF">RchiOBHm_Chr5g0022251</name>
</gene>
<proteinExistence type="predicted"/>
<dbReference type="Proteomes" id="UP000238479">
    <property type="component" value="Chromosome 5"/>
</dbReference>
<name>A0A2P6Q7R8_ROSCH</name>
<protein>
    <submittedName>
        <fullName evidence="1">Uncharacterized protein</fullName>
    </submittedName>
</protein>
<evidence type="ECO:0000313" key="1">
    <source>
        <dbReference type="EMBL" id="PRQ30221.1"/>
    </source>
</evidence>
<dbReference type="AlphaFoldDB" id="A0A2P6Q7R8"/>
<comment type="caution">
    <text evidence="1">The sequence shown here is derived from an EMBL/GenBank/DDBJ whole genome shotgun (WGS) entry which is preliminary data.</text>
</comment>
<dbReference type="EMBL" id="PDCK01000043">
    <property type="protein sequence ID" value="PRQ30221.1"/>
    <property type="molecule type" value="Genomic_DNA"/>
</dbReference>
<reference evidence="1 2" key="1">
    <citation type="journal article" date="2018" name="Nat. Genet.">
        <title>The Rosa genome provides new insights in the design of modern roses.</title>
        <authorList>
            <person name="Bendahmane M."/>
        </authorList>
    </citation>
    <scope>NUCLEOTIDE SEQUENCE [LARGE SCALE GENOMIC DNA]</scope>
    <source>
        <strain evidence="2">cv. Old Blush</strain>
    </source>
</reference>
<organism evidence="1 2">
    <name type="scientific">Rosa chinensis</name>
    <name type="common">China rose</name>
    <dbReference type="NCBI Taxonomy" id="74649"/>
    <lineage>
        <taxon>Eukaryota</taxon>
        <taxon>Viridiplantae</taxon>
        <taxon>Streptophyta</taxon>
        <taxon>Embryophyta</taxon>
        <taxon>Tracheophyta</taxon>
        <taxon>Spermatophyta</taxon>
        <taxon>Magnoliopsida</taxon>
        <taxon>eudicotyledons</taxon>
        <taxon>Gunneridae</taxon>
        <taxon>Pentapetalae</taxon>
        <taxon>rosids</taxon>
        <taxon>fabids</taxon>
        <taxon>Rosales</taxon>
        <taxon>Rosaceae</taxon>
        <taxon>Rosoideae</taxon>
        <taxon>Rosoideae incertae sedis</taxon>
        <taxon>Rosa</taxon>
    </lineage>
</organism>
<evidence type="ECO:0000313" key="2">
    <source>
        <dbReference type="Proteomes" id="UP000238479"/>
    </source>
</evidence>